<name>A0A1X7PCC9_9HYPH</name>
<accession>A0A1X7PCC9</accession>
<feature type="transmembrane region" description="Helical" evidence="6">
    <location>
        <begin position="185"/>
        <end position="204"/>
    </location>
</feature>
<evidence type="ECO:0000256" key="4">
    <source>
        <dbReference type="ARBA" id="ARBA00022989"/>
    </source>
</evidence>
<organism evidence="7 8">
    <name type="scientific">Mesorhizobium australicum</name>
    <dbReference type="NCBI Taxonomy" id="536018"/>
    <lineage>
        <taxon>Bacteria</taxon>
        <taxon>Pseudomonadati</taxon>
        <taxon>Pseudomonadota</taxon>
        <taxon>Alphaproteobacteria</taxon>
        <taxon>Hyphomicrobiales</taxon>
        <taxon>Phyllobacteriaceae</taxon>
        <taxon>Mesorhizobium</taxon>
    </lineage>
</organism>
<evidence type="ECO:0000256" key="6">
    <source>
        <dbReference type="SAM" id="Phobius"/>
    </source>
</evidence>
<feature type="transmembrane region" description="Helical" evidence="6">
    <location>
        <begin position="210"/>
        <end position="229"/>
    </location>
</feature>
<feature type="transmembrane region" description="Helical" evidence="6">
    <location>
        <begin position="138"/>
        <end position="155"/>
    </location>
</feature>
<dbReference type="EMBL" id="FXBL01000004">
    <property type="protein sequence ID" value="SMH47993.1"/>
    <property type="molecule type" value="Genomic_DNA"/>
</dbReference>
<evidence type="ECO:0000313" key="8">
    <source>
        <dbReference type="Proteomes" id="UP000193083"/>
    </source>
</evidence>
<dbReference type="Proteomes" id="UP000193083">
    <property type="component" value="Unassembled WGS sequence"/>
</dbReference>
<dbReference type="RefSeq" id="WP_085465440.1">
    <property type="nucleotide sequence ID" value="NZ_FXBL01000004.1"/>
</dbReference>
<feature type="transmembrane region" description="Helical" evidence="6">
    <location>
        <begin position="277"/>
        <end position="305"/>
    </location>
</feature>
<evidence type="ECO:0000256" key="2">
    <source>
        <dbReference type="ARBA" id="ARBA00022475"/>
    </source>
</evidence>
<sequence>MLESILLTIATASTPLLIAAIGELVVERSGVLNLGVEGMMLMGAVIGFGVALTTGNPWLGVLAGIVAGAAFSMLFAFLALTLATNQVATGLALTLLGVGASGMIGEAFVGQPGVKLTPIHIPGLTDLPFGRFLFGQDPMFYISLILVAAVSWFLFRTRAGLTLRSVGDSHTSAHALGIKVIRIRYAAVAFGGACAGLAGAQMSLVYTSQWIENMTAGRGWIALALVVFASWRPFRVLLGAYLFGAITIAQLHVQALSPNDIAVGSGPFWLLSESGRWLLSVLKTVPAQFLSALPYLATVVVLVLISRNRRLTLINTPACLGRPFVPDR</sequence>
<protein>
    <submittedName>
        <fullName evidence="7">Nucleoside ABC transporter membrane protein</fullName>
    </submittedName>
</protein>
<feature type="transmembrane region" description="Helical" evidence="6">
    <location>
        <begin position="58"/>
        <end position="80"/>
    </location>
</feature>
<dbReference type="PANTHER" id="PTHR43370">
    <property type="entry name" value="SUGAR ABC TRANSPORTER INTEGRAL MEMBRANE PROTEIN-RELATED"/>
    <property type="match status" value="1"/>
</dbReference>
<reference evidence="7 8" key="1">
    <citation type="submission" date="2017-04" db="EMBL/GenBank/DDBJ databases">
        <authorList>
            <person name="Afonso C.L."/>
            <person name="Miller P.J."/>
            <person name="Scott M.A."/>
            <person name="Spackman E."/>
            <person name="Goraichik I."/>
            <person name="Dimitrov K.M."/>
            <person name="Suarez D.L."/>
            <person name="Swayne D.E."/>
        </authorList>
    </citation>
    <scope>NUCLEOTIDE SEQUENCE [LARGE SCALE GENOMIC DNA]</scope>
    <source>
        <strain evidence="7 8">B5P</strain>
    </source>
</reference>
<keyword evidence="8" id="KW-1185">Reference proteome</keyword>
<dbReference type="AlphaFoldDB" id="A0A1X7PCC9"/>
<comment type="subcellular location">
    <subcellularLocation>
        <location evidence="1">Cell membrane</location>
        <topology evidence="1">Multi-pass membrane protein</topology>
    </subcellularLocation>
</comment>
<feature type="transmembrane region" description="Helical" evidence="6">
    <location>
        <begin position="87"/>
        <end position="109"/>
    </location>
</feature>
<keyword evidence="3 6" id="KW-0812">Transmembrane</keyword>
<dbReference type="GO" id="GO:0022857">
    <property type="term" value="F:transmembrane transporter activity"/>
    <property type="evidence" value="ECO:0007669"/>
    <property type="project" value="InterPro"/>
</dbReference>
<keyword evidence="4 6" id="KW-1133">Transmembrane helix</keyword>
<feature type="transmembrane region" description="Helical" evidence="6">
    <location>
        <begin position="6"/>
        <end position="26"/>
    </location>
</feature>
<evidence type="ECO:0000256" key="3">
    <source>
        <dbReference type="ARBA" id="ARBA00022692"/>
    </source>
</evidence>
<keyword evidence="2" id="KW-1003">Cell membrane</keyword>
<gene>
    <name evidence="7" type="ORF">SAMN02982922_3643</name>
</gene>
<keyword evidence="5 6" id="KW-0472">Membrane</keyword>
<dbReference type="GO" id="GO:0005886">
    <property type="term" value="C:plasma membrane"/>
    <property type="evidence" value="ECO:0007669"/>
    <property type="project" value="UniProtKB-SubCell"/>
</dbReference>
<evidence type="ECO:0000256" key="1">
    <source>
        <dbReference type="ARBA" id="ARBA00004651"/>
    </source>
</evidence>
<dbReference type="InterPro" id="IPR001851">
    <property type="entry name" value="ABC_transp_permease"/>
</dbReference>
<dbReference type="PANTHER" id="PTHR43370:SF2">
    <property type="entry name" value="ABC TRANSPORTER PERMEASE PROTEIN"/>
    <property type="match status" value="1"/>
</dbReference>
<dbReference type="Pfam" id="PF02653">
    <property type="entry name" value="BPD_transp_2"/>
    <property type="match status" value="1"/>
</dbReference>
<evidence type="ECO:0000313" key="7">
    <source>
        <dbReference type="EMBL" id="SMH47993.1"/>
    </source>
</evidence>
<dbReference type="CDD" id="cd06580">
    <property type="entry name" value="TM_PBP1_transp_TpRbsC_like"/>
    <property type="match status" value="1"/>
</dbReference>
<evidence type="ECO:0000256" key="5">
    <source>
        <dbReference type="ARBA" id="ARBA00023136"/>
    </source>
</evidence>
<feature type="transmembrane region" description="Helical" evidence="6">
    <location>
        <begin position="31"/>
        <end position="52"/>
    </location>
</feature>
<proteinExistence type="predicted"/>
<dbReference type="OrthoDB" id="9792579at2"/>
<feature type="transmembrane region" description="Helical" evidence="6">
    <location>
        <begin position="236"/>
        <end position="257"/>
    </location>
</feature>